<organism evidence="1 2">
    <name type="scientific">Reticulibacter mediterranei</name>
    <dbReference type="NCBI Taxonomy" id="2778369"/>
    <lineage>
        <taxon>Bacteria</taxon>
        <taxon>Bacillati</taxon>
        <taxon>Chloroflexota</taxon>
        <taxon>Ktedonobacteria</taxon>
        <taxon>Ktedonobacterales</taxon>
        <taxon>Reticulibacteraceae</taxon>
        <taxon>Reticulibacter</taxon>
    </lineage>
</organism>
<dbReference type="EMBL" id="BNJK01000001">
    <property type="protein sequence ID" value="GHO96905.1"/>
    <property type="molecule type" value="Genomic_DNA"/>
</dbReference>
<reference evidence="1" key="1">
    <citation type="submission" date="2020-10" db="EMBL/GenBank/DDBJ databases">
        <title>Taxonomic study of unclassified bacteria belonging to the class Ktedonobacteria.</title>
        <authorList>
            <person name="Yabe S."/>
            <person name="Wang C.M."/>
            <person name="Zheng Y."/>
            <person name="Sakai Y."/>
            <person name="Cavaletti L."/>
            <person name="Monciardini P."/>
            <person name="Donadio S."/>
        </authorList>
    </citation>
    <scope>NUCLEOTIDE SEQUENCE</scope>
    <source>
        <strain evidence="1">ID150040</strain>
    </source>
</reference>
<dbReference type="InterPro" id="IPR023159">
    <property type="entry name" value="SO1590-like_sf"/>
</dbReference>
<evidence type="ECO:0008006" key="3">
    <source>
        <dbReference type="Google" id="ProtNLM"/>
    </source>
</evidence>
<dbReference type="SUPFAM" id="SSF159238">
    <property type="entry name" value="SO1590-like"/>
    <property type="match status" value="1"/>
</dbReference>
<gene>
    <name evidence="1" type="ORF">KSF_069530</name>
</gene>
<accession>A0A8J3IQZ3</accession>
<protein>
    <recommendedName>
        <fullName evidence="3">DUF3224 domain-containing protein</fullName>
    </recommendedName>
</protein>
<dbReference type="RefSeq" id="WP_220207494.1">
    <property type="nucleotide sequence ID" value="NZ_BNJK01000001.1"/>
</dbReference>
<proteinExistence type="predicted"/>
<sequence length="131" mass="14415">MNIQSIANFQVTSWEQTSYDKPENAPELFRTDVKKVFHGEIEAESCAVLLMCQGDNGGGYVANERVVGRVGEHSGSFVIQHGGAMADNNVAESFGYIVPGSGTDELRGIRGHCSFRHDEHEAVFTLDYEFV</sequence>
<name>A0A8J3IQZ3_9CHLR</name>
<evidence type="ECO:0000313" key="1">
    <source>
        <dbReference type="EMBL" id="GHO96905.1"/>
    </source>
</evidence>
<dbReference type="InterPro" id="IPR021607">
    <property type="entry name" value="DUF3224"/>
</dbReference>
<dbReference type="Proteomes" id="UP000597444">
    <property type="component" value="Unassembled WGS sequence"/>
</dbReference>
<keyword evidence="2" id="KW-1185">Reference proteome</keyword>
<dbReference type="Gene3D" id="2.40.350.10">
    <property type="entry name" value="SO1590-like"/>
    <property type="match status" value="1"/>
</dbReference>
<evidence type="ECO:0000313" key="2">
    <source>
        <dbReference type="Proteomes" id="UP000597444"/>
    </source>
</evidence>
<dbReference type="AlphaFoldDB" id="A0A8J3IQZ3"/>
<dbReference type="Pfam" id="PF11528">
    <property type="entry name" value="DUF3224"/>
    <property type="match status" value="1"/>
</dbReference>
<comment type="caution">
    <text evidence="1">The sequence shown here is derived from an EMBL/GenBank/DDBJ whole genome shotgun (WGS) entry which is preliminary data.</text>
</comment>